<gene>
    <name evidence="1" type="ORF">N5C46_10295</name>
</gene>
<proteinExistence type="predicted"/>
<reference evidence="1" key="1">
    <citation type="submission" date="2022-09" db="EMBL/GenBank/DDBJ databases">
        <title>Complete genome sequence of Rossellomorea vietnamensis strain RL-WG62, a newly isolated PGPR with the potential for plant salinity stress alleviation.</title>
        <authorList>
            <person name="Ren L."/>
            <person name="Wang G."/>
            <person name="Hu H."/>
        </authorList>
    </citation>
    <scope>NUCLEOTIDE SEQUENCE</scope>
    <source>
        <strain evidence="1">RL-WG62</strain>
    </source>
</reference>
<dbReference type="EMBL" id="CP104558">
    <property type="protein sequence ID" value="UXH46405.1"/>
    <property type="molecule type" value="Genomic_DNA"/>
</dbReference>
<keyword evidence="2" id="KW-1185">Reference proteome</keyword>
<name>A0ACD4CCZ0_9BACI</name>
<protein>
    <submittedName>
        <fullName evidence="1">Uncharacterized protein</fullName>
    </submittedName>
</protein>
<evidence type="ECO:0000313" key="2">
    <source>
        <dbReference type="Proteomes" id="UP001064027"/>
    </source>
</evidence>
<organism evidence="1 2">
    <name type="scientific">Rossellomorea vietnamensis</name>
    <dbReference type="NCBI Taxonomy" id="218284"/>
    <lineage>
        <taxon>Bacteria</taxon>
        <taxon>Bacillati</taxon>
        <taxon>Bacillota</taxon>
        <taxon>Bacilli</taxon>
        <taxon>Bacillales</taxon>
        <taxon>Bacillaceae</taxon>
        <taxon>Rossellomorea</taxon>
    </lineage>
</organism>
<sequence length="203" mass="23722">MQKKTLTFKLSDDGYYELLKYMPYFRKVHLFGIIGVFVISAVLFLSLNHSFQESASTSSQLIFEHILQVMFPALLAFGISLVVLLVFYLYFRFRINAFLKKSARRLKEKYQPANDEEYIIVFDRDQNAFFLGNRQQQIEIGQNLKVVSTSSHLLFYDGEGKSQEKFYIPKDGDIEHEENVAYMTDYLKKTSGVQYEEKGKRPS</sequence>
<dbReference type="Proteomes" id="UP001064027">
    <property type="component" value="Chromosome"/>
</dbReference>
<evidence type="ECO:0000313" key="1">
    <source>
        <dbReference type="EMBL" id="UXH46405.1"/>
    </source>
</evidence>
<accession>A0ACD4CCZ0</accession>